<protein>
    <recommendedName>
        <fullName evidence="4">Zinc-finger domain-containing protein</fullName>
    </recommendedName>
</protein>
<proteinExistence type="predicted"/>
<keyword evidence="1" id="KW-0472">Membrane</keyword>
<accession>A0ABT9Z747</accession>
<comment type="caution">
    <text evidence="2">The sequence shown here is derived from an EMBL/GenBank/DDBJ whole genome shotgun (WGS) entry which is preliminary data.</text>
</comment>
<evidence type="ECO:0008006" key="4">
    <source>
        <dbReference type="Google" id="ProtNLM"/>
    </source>
</evidence>
<evidence type="ECO:0000256" key="1">
    <source>
        <dbReference type="SAM" id="Phobius"/>
    </source>
</evidence>
<reference evidence="2 3" key="1">
    <citation type="submission" date="2023-07" db="EMBL/GenBank/DDBJ databases">
        <title>Genomic Encyclopedia of Type Strains, Phase IV (KMG-IV): sequencing the most valuable type-strain genomes for metagenomic binning, comparative biology and taxonomic classification.</title>
        <authorList>
            <person name="Goeker M."/>
        </authorList>
    </citation>
    <scope>NUCLEOTIDE SEQUENCE [LARGE SCALE GENOMIC DNA]</scope>
    <source>
        <strain evidence="2 3">DSM 17723</strain>
    </source>
</reference>
<dbReference type="Proteomes" id="UP001232245">
    <property type="component" value="Unassembled WGS sequence"/>
</dbReference>
<dbReference type="RefSeq" id="WP_095302507.1">
    <property type="nucleotide sequence ID" value="NZ_JAUSTZ010000014.1"/>
</dbReference>
<organism evidence="2 3">
    <name type="scientific">Metabacillus niabensis</name>
    <dbReference type="NCBI Taxonomy" id="324854"/>
    <lineage>
        <taxon>Bacteria</taxon>
        <taxon>Bacillati</taxon>
        <taxon>Bacillota</taxon>
        <taxon>Bacilli</taxon>
        <taxon>Bacillales</taxon>
        <taxon>Bacillaceae</taxon>
        <taxon>Metabacillus</taxon>
    </lineage>
</organism>
<keyword evidence="3" id="KW-1185">Reference proteome</keyword>
<keyword evidence="1" id="KW-1133">Transmembrane helix</keyword>
<dbReference type="EMBL" id="JAUSTZ010000014">
    <property type="protein sequence ID" value="MDQ0228089.1"/>
    <property type="molecule type" value="Genomic_DNA"/>
</dbReference>
<sequence length="284" mass="33286">MTCRKQNRILMFDQLTESEQNQLLDHIETCAKCETYFDQYLLLEEGLDVLLMDEAIPLSANKKKSIPAILRPALLACASMFFIFLLIWNNDSVRAVIESTINEVIVEYLIKNMEPLEPENETSKTEKITYAKFQQPEGEVISYASGKHVRTQYENGDFIIYNDKYFATYSKKDNLFLIQEQNEENPMIDMFKDINSDTISYLGEKSYANRTVEVYLVKESKDFQSEYWFDKETRMLLKVVEITNGKREENEFLKEFKVIEVEKDHKLFDFIAPEGAKIVDETIQ</sequence>
<dbReference type="Gene3D" id="2.50.20.10">
    <property type="entry name" value="Lipoprotein localisation LolA/LolB/LppX"/>
    <property type="match status" value="1"/>
</dbReference>
<evidence type="ECO:0000313" key="3">
    <source>
        <dbReference type="Proteomes" id="UP001232245"/>
    </source>
</evidence>
<gene>
    <name evidence="2" type="ORF">J2S02_004453</name>
</gene>
<name>A0ABT9Z747_9BACI</name>
<feature type="transmembrane region" description="Helical" evidence="1">
    <location>
        <begin position="68"/>
        <end position="88"/>
    </location>
</feature>
<evidence type="ECO:0000313" key="2">
    <source>
        <dbReference type="EMBL" id="MDQ0228089.1"/>
    </source>
</evidence>
<keyword evidence="1" id="KW-0812">Transmembrane</keyword>